<dbReference type="EMBL" id="JBHLTF010000009">
    <property type="protein sequence ID" value="MFC0716900.1"/>
    <property type="molecule type" value="Genomic_DNA"/>
</dbReference>
<keyword evidence="3" id="KW-1185">Reference proteome</keyword>
<accession>A0ABV6STY5</accession>
<proteinExistence type="predicted"/>
<dbReference type="Proteomes" id="UP001589898">
    <property type="component" value="Unassembled WGS sequence"/>
</dbReference>
<dbReference type="RefSeq" id="WP_189496765.1">
    <property type="nucleotide sequence ID" value="NZ_BMZT01000005.1"/>
</dbReference>
<gene>
    <name evidence="2" type="ORF">ACFFFU_03850</name>
</gene>
<reference evidence="2 3" key="1">
    <citation type="submission" date="2024-09" db="EMBL/GenBank/DDBJ databases">
        <authorList>
            <person name="Sun Q."/>
            <person name="Mori K."/>
        </authorList>
    </citation>
    <scope>NUCLEOTIDE SEQUENCE [LARGE SCALE GENOMIC DNA]</scope>
    <source>
        <strain evidence="2 3">KCTC 52403</strain>
    </source>
</reference>
<feature type="region of interest" description="Disordered" evidence="1">
    <location>
        <begin position="137"/>
        <end position="210"/>
    </location>
</feature>
<evidence type="ECO:0000256" key="1">
    <source>
        <dbReference type="SAM" id="MobiDB-lite"/>
    </source>
</evidence>
<name>A0ABV6STY5_9GAMM</name>
<evidence type="ECO:0000313" key="2">
    <source>
        <dbReference type="EMBL" id="MFC0716900.1"/>
    </source>
</evidence>
<feature type="compositionally biased region" description="Low complexity" evidence="1">
    <location>
        <begin position="186"/>
        <end position="210"/>
    </location>
</feature>
<comment type="caution">
    <text evidence="2">The sequence shown here is derived from an EMBL/GenBank/DDBJ whole genome shotgun (WGS) entry which is preliminary data.</text>
</comment>
<organism evidence="2 3">
    <name type="scientific">Luteimonas padinae</name>
    <dbReference type="NCBI Taxonomy" id="1714359"/>
    <lineage>
        <taxon>Bacteria</taxon>
        <taxon>Pseudomonadati</taxon>
        <taxon>Pseudomonadota</taxon>
        <taxon>Gammaproteobacteria</taxon>
        <taxon>Lysobacterales</taxon>
        <taxon>Lysobacteraceae</taxon>
        <taxon>Luteimonas</taxon>
    </lineage>
</organism>
<evidence type="ECO:0000313" key="3">
    <source>
        <dbReference type="Proteomes" id="UP001589898"/>
    </source>
</evidence>
<protein>
    <submittedName>
        <fullName evidence="2">Uncharacterized protein</fullName>
    </submittedName>
</protein>
<sequence length="403" mass="41663">MSLTLGLTGMDPATEAALKAAFLEANARLGDRWSLVPDAEAGHVVVDMDSMYGPMSWLRLHAAGRHVIGLTSAPRTQTDFRLGRPFDVEQLMQLLAEVARAAGIELQAAGEAPPAADATRATAPPADAAIATEATTAPAAAPEVEPVPDPAATSGSGHAVHESSVPEAPTPNPAPASEAEAERESASAPALDPAPTAADEPAPHAAPAAVAATEAGRDLAAWLQPGALAGRVRCRGADGTVLLIDAGADTWHGPTALKPVAGCFEGVIAADELERVDDATWLRESAAAGAPQPLSRLRWLGGLLAGKGELLPGFSASDRFQLNKWPQTEREYPRHFRIATQMMKGPATLSEIAQASGVPESDVADFINANLATGFAEPAVEAPPVAEEPARARVGLLGRLRNR</sequence>